<protein>
    <recommendedName>
        <fullName evidence="6">RdRp catalytic domain-containing protein</fullName>
    </recommendedName>
</protein>
<keyword evidence="3" id="KW-0547">Nucleotide-binding</keyword>
<evidence type="ECO:0000259" key="6">
    <source>
        <dbReference type="PROSITE" id="PS50507"/>
    </source>
</evidence>
<organism evidence="7">
    <name type="scientific">Riboviria sp</name>
    <dbReference type="NCBI Taxonomy" id="2585031"/>
    <lineage>
        <taxon>Viruses</taxon>
        <taxon>Riboviria</taxon>
    </lineage>
</organism>
<keyword evidence="4" id="KW-0693">Viral RNA replication</keyword>
<reference evidence="7" key="1">
    <citation type="submission" date="2021-06" db="EMBL/GenBank/DDBJ databases">
        <title>Viral sequences from lizard feces in the Qinghai-Tibetan Plateau, China.</title>
        <authorList>
            <person name="Lu J."/>
            <person name="Shen Q."/>
            <person name="Zhang W."/>
        </authorList>
    </citation>
    <scope>NUCLEOTIDE SEQUENCE</scope>
    <source>
        <strain evidence="7">2PE-RDRP-15</strain>
    </source>
</reference>
<dbReference type="InterPro" id="IPR007094">
    <property type="entry name" value="RNA-dir_pol_PSvirus"/>
</dbReference>
<dbReference type="GO" id="GO:0006351">
    <property type="term" value="P:DNA-templated transcription"/>
    <property type="evidence" value="ECO:0007669"/>
    <property type="project" value="InterPro"/>
</dbReference>
<keyword evidence="2" id="KW-0548">Nucleotidyltransferase</keyword>
<evidence type="ECO:0000256" key="4">
    <source>
        <dbReference type="ARBA" id="ARBA00022953"/>
    </source>
</evidence>
<dbReference type="SUPFAM" id="SSF56672">
    <property type="entry name" value="DNA/RNA polymerases"/>
    <property type="match status" value="1"/>
</dbReference>
<evidence type="ECO:0000256" key="1">
    <source>
        <dbReference type="ARBA" id="ARBA00022679"/>
    </source>
</evidence>
<evidence type="ECO:0000256" key="3">
    <source>
        <dbReference type="ARBA" id="ARBA00022741"/>
    </source>
</evidence>
<dbReference type="InterPro" id="IPR001795">
    <property type="entry name" value="RNA-dir_pol_luteovirus"/>
</dbReference>
<proteinExistence type="predicted"/>
<sequence>MENYYSSCRTEMHNWFTYESYLDVLNLLELTSSPGDGFSSQSPTIGGWLKFNGISFDSHRVLELWSKVQYIKYHDDLDSVWKVFIKREPHKVSKMENKRWRIIMACPLDLQVLWQMVFAKQNDREIKEALFLPSAQGFILPYGGWRNHYNKWIQNNLLFGSDKTAWDWTVNEWMIDLDLRFRQRITDANDDWRLQAAKLYKNAFYDTTVMLSNAQKYKQLNPGIMKSGCVNTISTNSHCQVMLHVLYSLRKGISVEPMLVAVGDDTLQDEAHAVDIELYESFGCKIKSVSETLEFLGREWNENGPRPMYTSKHVFALCTKDIDLTPEILDAYMREYVNAQEFEFWRLLAIELGFSSYVHSREYYKYWMDNPDARHCRKIMA</sequence>
<dbReference type="GO" id="GO:0000166">
    <property type="term" value="F:nucleotide binding"/>
    <property type="evidence" value="ECO:0007669"/>
    <property type="project" value="UniProtKB-KW"/>
</dbReference>
<dbReference type="GO" id="GO:0003723">
    <property type="term" value="F:RNA binding"/>
    <property type="evidence" value="ECO:0007669"/>
    <property type="project" value="InterPro"/>
</dbReference>
<evidence type="ECO:0000313" key="7">
    <source>
        <dbReference type="EMBL" id="UCS96367.1"/>
    </source>
</evidence>
<keyword evidence="1" id="KW-0808">Transferase</keyword>
<accession>A0A8K1JEB3</accession>
<dbReference type="InterPro" id="IPR043502">
    <property type="entry name" value="DNA/RNA_pol_sf"/>
</dbReference>
<feature type="domain" description="RdRp catalytic" evidence="6">
    <location>
        <begin position="156"/>
        <end position="278"/>
    </location>
</feature>
<dbReference type="GO" id="GO:0003968">
    <property type="term" value="F:RNA-directed RNA polymerase activity"/>
    <property type="evidence" value="ECO:0007669"/>
    <property type="project" value="UniProtKB-EC"/>
</dbReference>
<dbReference type="InterPro" id="IPR001205">
    <property type="entry name" value="RNA-dir_pol_C"/>
</dbReference>
<dbReference type="GO" id="GO:0039694">
    <property type="term" value="P:viral RNA genome replication"/>
    <property type="evidence" value="ECO:0007669"/>
    <property type="project" value="InterPro"/>
</dbReference>
<dbReference type="Pfam" id="PF00680">
    <property type="entry name" value="RdRP_1"/>
    <property type="match status" value="1"/>
</dbReference>
<comment type="catalytic activity">
    <reaction evidence="5">
        <text>RNA(n) + a ribonucleoside 5'-triphosphate = RNA(n+1) + diphosphate</text>
        <dbReference type="Rhea" id="RHEA:21248"/>
        <dbReference type="Rhea" id="RHEA-COMP:14527"/>
        <dbReference type="Rhea" id="RHEA-COMP:17342"/>
        <dbReference type="ChEBI" id="CHEBI:33019"/>
        <dbReference type="ChEBI" id="CHEBI:61557"/>
        <dbReference type="ChEBI" id="CHEBI:140395"/>
        <dbReference type="EC" id="2.7.7.48"/>
    </reaction>
</comment>
<name>A0A8K1JEB3_9VIRU</name>
<evidence type="ECO:0000256" key="5">
    <source>
        <dbReference type="ARBA" id="ARBA00048744"/>
    </source>
</evidence>
<dbReference type="EMBL" id="MZ375179">
    <property type="protein sequence ID" value="UCS96367.1"/>
    <property type="molecule type" value="Genomic_RNA"/>
</dbReference>
<evidence type="ECO:0000256" key="2">
    <source>
        <dbReference type="ARBA" id="ARBA00022695"/>
    </source>
</evidence>
<dbReference type="PRINTS" id="PR00914">
    <property type="entry name" value="LVIRUSRNAPOL"/>
</dbReference>
<dbReference type="PROSITE" id="PS50507">
    <property type="entry name" value="RDRP_SSRNA_POS"/>
    <property type="match status" value="1"/>
</dbReference>